<dbReference type="RefSeq" id="WP_227206368.1">
    <property type="nucleotide sequence ID" value="NZ_JAJCLO010000004.1"/>
</dbReference>
<feature type="compositionally biased region" description="Basic and acidic residues" evidence="1">
    <location>
        <begin position="27"/>
        <end position="36"/>
    </location>
</feature>
<dbReference type="Proteomes" id="UP001215087">
    <property type="component" value="Unassembled WGS sequence"/>
</dbReference>
<comment type="caution">
    <text evidence="2">The sequence shown here is derived from an EMBL/GenBank/DDBJ whole genome shotgun (WGS) entry which is preliminary data.</text>
</comment>
<evidence type="ECO:0000313" key="2">
    <source>
        <dbReference type="EMBL" id="MDE1470813.1"/>
    </source>
</evidence>
<evidence type="ECO:0000256" key="1">
    <source>
        <dbReference type="SAM" id="MobiDB-lite"/>
    </source>
</evidence>
<organism evidence="2 3">
    <name type="scientific">Eubacterium limosum</name>
    <dbReference type="NCBI Taxonomy" id="1736"/>
    <lineage>
        <taxon>Bacteria</taxon>
        <taxon>Bacillati</taxon>
        <taxon>Bacillota</taxon>
        <taxon>Clostridia</taxon>
        <taxon>Eubacteriales</taxon>
        <taxon>Eubacteriaceae</taxon>
        <taxon>Eubacterium</taxon>
    </lineage>
</organism>
<feature type="region of interest" description="Disordered" evidence="1">
    <location>
        <begin position="1"/>
        <end position="54"/>
    </location>
</feature>
<keyword evidence="3" id="KW-1185">Reference proteome</keyword>
<proteinExistence type="predicted"/>
<gene>
    <name evidence="2" type="ORF">PTZ04_11180</name>
</gene>
<reference evidence="2 3" key="1">
    <citation type="submission" date="2023-02" db="EMBL/GenBank/DDBJ databases">
        <title>Comparative genome analysis of Eubacterium limosum species.</title>
        <authorList>
            <person name="Bak J.E."/>
        </authorList>
    </citation>
    <scope>NUCLEOTIDE SEQUENCE [LARGE SCALE GENOMIC DNA]</scope>
    <source>
        <strain evidence="2 3">KGMB01548</strain>
    </source>
</reference>
<dbReference type="EMBL" id="JAQSVD010000005">
    <property type="protein sequence ID" value="MDE1470813.1"/>
    <property type="molecule type" value="Genomic_DNA"/>
</dbReference>
<accession>A0ABT5UQ38</accession>
<name>A0ABT5UQ38_EUBLI</name>
<protein>
    <submittedName>
        <fullName evidence="2">Uncharacterized protein</fullName>
    </submittedName>
</protein>
<sequence length="80" mass="8763">MKYREPTSPYRDDTGSLVDGGQRARAVHPDVEKRPGDGATARSSEGSTKGAGHWKEQWLALEKGELSVRKAPQAVFSPLR</sequence>
<evidence type="ECO:0000313" key="3">
    <source>
        <dbReference type="Proteomes" id="UP001215087"/>
    </source>
</evidence>